<organism evidence="2 3">
    <name type="scientific">Exophiala spinifera</name>
    <dbReference type="NCBI Taxonomy" id="91928"/>
    <lineage>
        <taxon>Eukaryota</taxon>
        <taxon>Fungi</taxon>
        <taxon>Dikarya</taxon>
        <taxon>Ascomycota</taxon>
        <taxon>Pezizomycotina</taxon>
        <taxon>Eurotiomycetes</taxon>
        <taxon>Chaetothyriomycetidae</taxon>
        <taxon>Chaetothyriales</taxon>
        <taxon>Herpotrichiellaceae</taxon>
        <taxon>Exophiala</taxon>
    </lineage>
</organism>
<dbReference type="OrthoDB" id="629492at2759"/>
<dbReference type="VEuPathDB" id="FungiDB:PV08_03700"/>
<sequence length="562" mass="63116">MDASSHATAQLLTECRKAAKEAKWDSALKLIERALRACGSTDSRTRITILDTRVAVRLRMSMPALALQDAKGMIRSDKSDGRGYVRCGQIEQEQGNAPAALKWYEQGLKHVQPTSQYFATISAEASKAQERIRVETMNSKPIDPMQTLPLELAERVLSFVSYKQHVRMLRVCKGWDKLLRSLRPLTDTLAFPSPSRDINSKMLHAALRRLKRPTAIHISRLQPAASEVLGDRMQYWQNWQRLAVLEVHDRRFASWNLPLPKFDLRTIKLQDHNAIPFSAVQQILRDCTHLETAMFSKVAYERSLAWENPPTLHGPELRSLQISVATSTAATILVNLSTMFARMSRLESLQLENIDGGRSVLELRHIENLRHLTLTGLSVGEIRLPPSLESLELYHSAAHPGDHTDPFSSTRLPHLGIFSVVDCSGLPRLLSKAIAAENIVQLTWVFARESEEGRFLKDLVDQGRLKGVRDLHLKIEDLCDSRSSTFVRGLPKLETLCVEEAMITGAFISDLIEGNGKLRKATLIQCPKVSGDIVPWSKARGVQVERVNSINASGRRVVEETR</sequence>
<keyword evidence="3" id="KW-1185">Reference proteome</keyword>
<dbReference type="Gene3D" id="3.80.10.10">
    <property type="entry name" value="Ribonuclease Inhibitor"/>
    <property type="match status" value="1"/>
</dbReference>
<dbReference type="Gene3D" id="1.20.1280.50">
    <property type="match status" value="1"/>
</dbReference>
<dbReference type="InterPro" id="IPR032675">
    <property type="entry name" value="LRR_dom_sf"/>
</dbReference>
<dbReference type="InterPro" id="IPR036047">
    <property type="entry name" value="F-box-like_dom_sf"/>
</dbReference>
<dbReference type="SUPFAM" id="SSF48452">
    <property type="entry name" value="TPR-like"/>
    <property type="match status" value="1"/>
</dbReference>
<dbReference type="Proteomes" id="UP000053328">
    <property type="component" value="Unassembled WGS sequence"/>
</dbReference>
<evidence type="ECO:0000313" key="3">
    <source>
        <dbReference type="Proteomes" id="UP000053328"/>
    </source>
</evidence>
<reference evidence="2 3" key="1">
    <citation type="submission" date="2015-01" db="EMBL/GenBank/DDBJ databases">
        <title>The Genome Sequence of Exophiala spinifera CBS89968.</title>
        <authorList>
            <consortium name="The Broad Institute Genomics Platform"/>
            <person name="Cuomo C."/>
            <person name="de Hoog S."/>
            <person name="Gorbushina A."/>
            <person name="Stielow B."/>
            <person name="Teixiera M."/>
            <person name="Abouelleil A."/>
            <person name="Chapman S.B."/>
            <person name="Priest M."/>
            <person name="Young S.K."/>
            <person name="Wortman J."/>
            <person name="Nusbaum C."/>
            <person name="Birren B."/>
        </authorList>
    </citation>
    <scope>NUCLEOTIDE SEQUENCE [LARGE SCALE GENOMIC DNA]</scope>
    <source>
        <strain evidence="2 3">CBS 89968</strain>
    </source>
</reference>
<accession>A0A0D2BLF5</accession>
<dbReference type="AlphaFoldDB" id="A0A0D2BLF5"/>
<dbReference type="InterPro" id="IPR001810">
    <property type="entry name" value="F-box_dom"/>
</dbReference>
<proteinExistence type="predicted"/>
<dbReference type="SMART" id="SM00256">
    <property type="entry name" value="FBOX"/>
    <property type="match status" value="1"/>
</dbReference>
<dbReference type="GeneID" id="27330783"/>
<dbReference type="STRING" id="91928.A0A0D2BLF5"/>
<evidence type="ECO:0000259" key="1">
    <source>
        <dbReference type="PROSITE" id="PS50181"/>
    </source>
</evidence>
<name>A0A0D2BLF5_9EURO</name>
<dbReference type="PROSITE" id="PS50181">
    <property type="entry name" value="FBOX"/>
    <property type="match status" value="1"/>
</dbReference>
<dbReference type="RefSeq" id="XP_016239621.1">
    <property type="nucleotide sequence ID" value="XM_016378051.1"/>
</dbReference>
<dbReference type="Pfam" id="PF00646">
    <property type="entry name" value="F-box"/>
    <property type="match status" value="1"/>
</dbReference>
<evidence type="ECO:0000313" key="2">
    <source>
        <dbReference type="EMBL" id="KIW19405.1"/>
    </source>
</evidence>
<dbReference type="SUPFAM" id="SSF52047">
    <property type="entry name" value="RNI-like"/>
    <property type="match status" value="1"/>
</dbReference>
<feature type="domain" description="F-box" evidence="1">
    <location>
        <begin position="142"/>
        <end position="189"/>
    </location>
</feature>
<dbReference type="Gene3D" id="1.25.40.10">
    <property type="entry name" value="Tetratricopeptide repeat domain"/>
    <property type="match status" value="1"/>
</dbReference>
<protein>
    <recommendedName>
        <fullName evidence="1">F-box domain-containing protein</fullName>
    </recommendedName>
</protein>
<gene>
    <name evidence="2" type="ORF">PV08_03700</name>
</gene>
<dbReference type="EMBL" id="KN847493">
    <property type="protein sequence ID" value="KIW19405.1"/>
    <property type="molecule type" value="Genomic_DNA"/>
</dbReference>
<dbReference type="SUPFAM" id="SSF81383">
    <property type="entry name" value="F-box domain"/>
    <property type="match status" value="1"/>
</dbReference>
<dbReference type="InterPro" id="IPR011990">
    <property type="entry name" value="TPR-like_helical_dom_sf"/>
</dbReference>
<dbReference type="HOGENOM" id="CLU_024395_0_1_1"/>